<reference evidence="1" key="1">
    <citation type="submission" date="2020-08" db="EMBL/GenBank/DDBJ databases">
        <title>Plant Genome Project.</title>
        <authorList>
            <person name="Zhang R.-G."/>
        </authorList>
    </citation>
    <scope>NUCLEOTIDE SEQUENCE</scope>
    <source>
        <strain evidence="1">WSP0</strain>
        <tissue evidence="1">Leaf</tissue>
    </source>
</reference>
<accession>A0AAV6JF76</accession>
<dbReference type="Proteomes" id="UP000823749">
    <property type="component" value="Chromosome 7"/>
</dbReference>
<proteinExistence type="predicted"/>
<comment type="caution">
    <text evidence="1">The sequence shown here is derived from an EMBL/GenBank/DDBJ whole genome shotgun (WGS) entry which is preliminary data.</text>
</comment>
<keyword evidence="2" id="KW-1185">Reference proteome</keyword>
<dbReference type="AlphaFoldDB" id="A0AAV6JF76"/>
<dbReference type="EMBL" id="JACTNZ010000007">
    <property type="protein sequence ID" value="KAG5538214.1"/>
    <property type="molecule type" value="Genomic_DNA"/>
</dbReference>
<evidence type="ECO:0000313" key="1">
    <source>
        <dbReference type="EMBL" id="KAG5538214.1"/>
    </source>
</evidence>
<evidence type="ECO:0000313" key="2">
    <source>
        <dbReference type="Proteomes" id="UP000823749"/>
    </source>
</evidence>
<gene>
    <name evidence="1" type="ORF">RHGRI_018964</name>
</gene>
<organism evidence="1 2">
    <name type="scientific">Rhododendron griersonianum</name>
    <dbReference type="NCBI Taxonomy" id="479676"/>
    <lineage>
        <taxon>Eukaryota</taxon>
        <taxon>Viridiplantae</taxon>
        <taxon>Streptophyta</taxon>
        <taxon>Embryophyta</taxon>
        <taxon>Tracheophyta</taxon>
        <taxon>Spermatophyta</taxon>
        <taxon>Magnoliopsida</taxon>
        <taxon>eudicotyledons</taxon>
        <taxon>Gunneridae</taxon>
        <taxon>Pentapetalae</taxon>
        <taxon>asterids</taxon>
        <taxon>Ericales</taxon>
        <taxon>Ericaceae</taxon>
        <taxon>Ericoideae</taxon>
        <taxon>Rhodoreae</taxon>
        <taxon>Rhododendron</taxon>
    </lineage>
</organism>
<protein>
    <submittedName>
        <fullName evidence="1">Uncharacterized protein</fullName>
    </submittedName>
</protein>
<name>A0AAV6JF76_9ERIC</name>
<sequence length="196" mass="22543">MPQVCTKCNSFGHYSTGCHLNPPLKPSGQIWKEKEKGHALINSKAQDKAICSSSPLVHKGEGASTLSIEAYHSTLPQELEISNFLKDVEFEGQEEVSLSGDPLDVGIVLTREEKKKRLKHKSHQMKDARAKEETQLRLIRLPPKSKRKEHSTVHENLKMYVLSWLRHDWAQCRFDWQQSYDFNLEVEHPCHEACDQ</sequence>